<sequence>MSAAAQILTGTLVSSPPAIQVKAPGAGKIVAEWGYVFIRIAWVASGLALAAAVLWTLIIRRDHRARAGAGRSRMSGFATRRGGDGPRGFVLRRGGRSYNGLSDEQEEVAGLRQSRARSRDPSPVGHLEREPSPYEPKRHLNV</sequence>
<feature type="compositionally biased region" description="Basic and acidic residues" evidence="1">
    <location>
        <begin position="126"/>
        <end position="142"/>
    </location>
</feature>
<feature type="region of interest" description="Disordered" evidence="1">
    <location>
        <begin position="66"/>
        <end position="142"/>
    </location>
</feature>
<name>A0AAE0NXQ8_9PEZI</name>
<feature type="compositionally biased region" description="Low complexity" evidence="1">
    <location>
        <begin position="67"/>
        <end position="76"/>
    </location>
</feature>
<gene>
    <name evidence="3" type="ORF">B0H63DRAFT_518904</name>
</gene>
<evidence type="ECO:0000256" key="1">
    <source>
        <dbReference type="SAM" id="MobiDB-lite"/>
    </source>
</evidence>
<evidence type="ECO:0000256" key="2">
    <source>
        <dbReference type="SAM" id="Phobius"/>
    </source>
</evidence>
<reference evidence="3" key="2">
    <citation type="submission" date="2023-06" db="EMBL/GenBank/DDBJ databases">
        <authorList>
            <consortium name="Lawrence Berkeley National Laboratory"/>
            <person name="Haridas S."/>
            <person name="Hensen N."/>
            <person name="Bonometti L."/>
            <person name="Westerberg I."/>
            <person name="Brannstrom I.O."/>
            <person name="Guillou S."/>
            <person name="Cros-Aarteil S."/>
            <person name="Calhoun S."/>
            <person name="Kuo A."/>
            <person name="Mondo S."/>
            <person name="Pangilinan J."/>
            <person name="Riley R."/>
            <person name="LaButti K."/>
            <person name="Andreopoulos B."/>
            <person name="Lipzen A."/>
            <person name="Chen C."/>
            <person name="Yanf M."/>
            <person name="Daum C."/>
            <person name="Ng V."/>
            <person name="Clum A."/>
            <person name="Steindorff A."/>
            <person name="Ohm R."/>
            <person name="Martin F."/>
            <person name="Silar P."/>
            <person name="Natvig D."/>
            <person name="Lalanne C."/>
            <person name="Gautier V."/>
            <person name="Ament-velasquez S.L."/>
            <person name="Kruys A."/>
            <person name="Hutchinson M.I."/>
            <person name="Powell A.J."/>
            <person name="Barry K."/>
            <person name="Miller A.N."/>
            <person name="Grigoriev I.V."/>
            <person name="Debuchy R."/>
            <person name="Gladieux P."/>
            <person name="Thoren M.H."/>
            <person name="Johannesson H."/>
        </authorList>
    </citation>
    <scope>NUCLEOTIDE SEQUENCE</scope>
    <source>
        <strain evidence="3">CBS 232.78</strain>
    </source>
</reference>
<proteinExistence type="predicted"/>
<feature type="transmembrane region" description="Helical" evidence="2">
    <location>
        <begin position="36"/>
        <end position="58"/>
    </location>
</feature>
<dbReference type="EMBL" id="JAULSW010000002">
    <property type="protein sequence ID" value="KAK3389667.1"/>
    <property type="molecule type" value="Genomic_DNA"/>
</dbReference>
<evidence type="ECO:0000313" key="3">
    <source>
        <dbReference type="EMBL" id="KAK3389667.1"/>
    </source>
</evidence>
<keyword evidence="2" id="KW-0812">Transmembrane</keyword>
<reference evidence="3" key="1">
    <citation type="journal article" date="2023" name="Mol. Phylogenet. Evol.">
        <title>Genome-scale phylogeny and comparative genomics of the fungal order Sordariales.</title>
        <authorList>
            <person name="Hensen N."/>
            <person name="Bonometti L."/>
            <person name="Westerberg I."/>
            <person name="Brannstrom I.O."/>
            <person name="Guillou S."/>
            <person name="Cros-Aarteil S."/>
            <person name="Calhoun S."/>
            <person name="Haridas S."/>
            <person name="Kuo A."/>
            <person name="Mondo S."/>
            <person name="Pangilinan J."/>
            <person name="Riley R."/>
            <person name="LaButti K."/>
            <person name="Andreopoulos B."/>
            <person name="Lipzen A."/>
            <person name="Chen C."/>
            <person name="Yan M."/>
            <person name="Daum C."/>
            <person name="Ng V."/>
            <person name="Clum A."/>
            <person name="Steindorff A."/>
            <person name="Ohm R.A."/>
            <person name="Martin F."/>
            <person name="Silar P."/>
            <person name="Natvig D.O."/>
            <person name="Lalanne C."/>
            <person name="Gautier V."/>
            <person name="Ament-Velasquez S.L."/>
            <person name="Kruys A."/>
            <person name="Hutchinson M.I."/>
            <person name="Powell A.J."/>
            <person name="Barry K."/>
            <person name="Miller A.N."/>
            <person name="Grigoriev I.V."/>
            <person name="Debuchy R."/>
            <person name="Gladieux P."/>
            <person name="Hiltunen Thoren M."/>
            <person name="Johannesson H."/>
        </authorList>
    </citation>
    <scope>NUCLEOTIDE SEQUENCE</scope>
    <source>
        <strain evidence="3">CBS 232.78</strain>
    </source>
</reference>
<accession>A0AAE0NXQ8</accession>
<evidence type="ECO:0000313" key="4">
    <source>
        <dbReference type="Proteomes" id="UP001285441"/>
    </source>
</evidence>
<protein>
    <submittedName>
        <fullName evidence="3">Uncharacterized protein</fullName>
    </submittedName>
</protein>
<dbReference type="Proteomes" id="UP001285441">
    <property type="component" value="Unassembled WGS sequence"/>
</dbReference>
<keyword evidence="4" id="KW-1185">Reference proteome</keyword>
<keyword evidence="2" id="KW-1133">Transmembrane helix</keyword>
<comment type="caution">
    <text evidence="3">The sequence shown here is derived from an EMBL/GenBank/DDBJ whole genome shotgun (WGS) entry which is preliminary data.</text>
</comment>
<dbReference type="AlphaFoldDB" id="A0AAE0NXQ8"/>
<keyword evidence="2" id="KW-0472">Membrane</keyword>
<organism evidence="3 4">
    <name type="scientific">Podospora didyma</name>
    <dbReference type="NCBI Taxonomy" id="330526"/>
    <lineage>
        <taxon>Eukaryota</taxon>
        <taxon>Fungi</taxon>
        <taxon>Dikarya</taxon>
        <taxon>Ascomycota</taxon>
        <taxon>Pezizomycotina</taxon>
        <taxon>Sordariomycetes</taxon>
        <taxon>Sordariomycetidae</taxon>
        <taxon>Sordariales</taxon>
        <taxon>Podosporaceae</taxon>
        <taxon>Podospora</taxon>
    </lineage>
</organism>